<evidence type="ECO:0000259" key="6">
    <source>
        <dbReference type="SMART" id="SM00702"/>
    </source>
</evidence>
<proteinExistence type="predicted"/>
<evidence type="ECO:0000256" key="5">
    <source>
        <dbReference type="SAM" id="MobiDB-lite"/>
    </source>
</evidence>
<protein>
    <submittedName>
        <fullName evidence="7">2-oxoglutarate and iron-dependent oxygenase domain containing 1</fullName>
    </submittedName>
</protein>
<keyword evidence="8" id="KW-1185">Reference proteome</keyword>
<dbReference type="GO" id="GO:0031418">
    <property type="term" value="F:L-ascorbic acid binding"/>
    <property type="evidence" value="ECO:0007669"/>
    <property type="project" value="UniProtKB-KW"/>
</dbReference>
<dbReference type="InterPro" id="IPR039558">
    <property type="entry name" value="TPA1/OFD1_N"/>
</dbReference>
<reference evidence="7" key="1">
    <citation type="submission" date="2025-08" db="UniProtKB">
        <authorList>
            <consortium name="Ensembl"/>
        </authorList>
    </citation>
    <scope>IDENTIFICATION</scope>
</reference>
<dbReference type="InterPro" id="IPR019601">
    <property type="entry name" value="Oxoglutarate/Fe-dep_Oase_C"/>
</dbReference>
<dbReference type="GO" id="GO:0005506">
    <property type="term" value="F:iron ion binding"/>
    <property type="evidence" value="ECO:0007669"/>
    <property type="project" value="InterPro"/>
</dbReference>
<feature type="domain" description="Prolyl 4-hydroxylase alpha subunit" evidence="6">
    <location>
        <begin position="30"/>
        <end position="197"/>
    </location>
</feature>
<dbReference type="PANTHER" id="PTHR12117:SF0">
    <property type="entry name" value="PROLYL 3-HYDROXYLASE OGFOD1"/>
    <property type="match status" value="1"/>
</dbReference>
<evidence type="ECO:0000256" key="1">
    <source>
        <dbReference type="ARBA" id="ARBA00001961"/>
    </source>
</evidence>
<gene>
    <name evidence="7" type="primary">ogfod1</name>
</gene>
<evidence type="ECO:0000313" key="7">
    <source>
        <dbReference type="Ensembl" id="ENSSLUP00000055678.1"/>
    </source>
</evidence>
<reference evidence="7" key="2">
    <citation type="submission" date="2025-09" db="UniProtKB">
        <authorList>
            <consortium name="Ensembl"/>
        </authorList>
    </citation>
    <scope>IDENTIFICATION</scope>
</reference>
<keyword evidence="3" id="KW-0223">Dioxygenase</keyword>
<dbReference type="PANTHER" id="PTHR12117">
    <property type="entry name" value="HISTONE ACETYLTRANSFERASE COMPLEX"/>
    <property type="match status" value="1"/>
</dbReference>
<evidence type="ECO:0000256" key="4">
    <source>
        <dbReference type="ARBA" id="ARBA00023002"/>
    </source>
</evidence>
<evidence type="ECO:0000256" key="3">
    <source>
        <dbReference type="ARBA" id="ARBA00022964"/>
    </source>
</evidence>
<evidence type="ECO:0000313" key="8">
    <source>
        <dbReference type="Proteomes" id="UP000694568"/>
    </source>
</evidence>
<dbReference type="Pfam" id="PF10637">
    <property type="entry name" value="Ofd1_CTDD"/>
    <property type="match status" value="1"/>
</dbReference>
<dbReference type="Ensembl" id="ENSSLUT00000057296.1">
    <property type="protein sequence ID" value="ENSSLUP00000055678.1"/>
    <property type="gene ID" value="ENSSLUG00000023880.1"/>
</dbReference>
<keyword evidence="2" id="KW-0847">Vitamin C</keyword>
<dbReference type="Pfam" id="PF13661">
    <property type="entry name" value="2OG-FeII_Oxy_4"/>
    <property type="match status" value="1"/>
</dbReference>
<keyword evidence="4" id="KW-0560">Oxidoreductase</keyword>
<feature type="compositionally biased region" description="Acidic residues" evidence="5">
    <location>
        <begin position="300"/>
        <end position="310"/>
    </location>
</feature>
<dbReference type="GO" id="GO:0005737">
    <property type="term" value="C:cytoplasm"/>
    <property type="evidence" value="ECO:0007669"/>
    <property type="project" value="TreeGrafter"/>
</dbReference>
<dbReference type="GeneTree" id="ENSGT00390000002349"/>
<accession>A0A8D0AT66</accession>
<sequence>TNGTQPCPPWTTHYLCCLCAGDLELDCHPFPHCIIKNFLGSETFVENLQRELLELNFHEKSNDLYKFKQSDDLRKRTEPHIAGLRAALFGRFRSWLGEVLGVELEPTVDISCAKYEYTDVLLCHDDELEGRRIAFILYLVPPWQSSDGGTLDLYTTDSNFQPQSIVKSLIPSLNTLVLFEVSPVSFHQETLLLEWVNPVYLDISYQEQIQEEFEDSSEIQLKDFLKEEKFREVREALRLTQIQWTRRGPPNKRCYEAASLDTLPQCVSACWELLRSEAFFLLLSNFTGLRLHYLCPADDDDDNKDEEREDVLDGKAMGSSTESPSSANTSREKEPSTPVCCGELRRWSHGSYTLLHDAEAARAEYALDLVLPFCGADWQSEFGGFTCYVANEEDEELLTVYPEDNSLALVYRDKETLKFVKHVNHKSSSGSANSSTYGAFYDFSFVYYE</sequence>
<evidence type="ECO:0000256" key="2">
    <source>
        <dbReference type="ARBA" id="ARBA00022896"/>
    </source>
</evidence>
<dbReference type="AlphaFoldDB" id="A0A8D0AT66"/>
<dbReference type="GO" id="GO:0031543">
    <property type="term" value="F:peptidyl-proline dioxygenase activity"/>
    <property type="evidence" value="ECO:0007669"/>
    <property type="project" value="TreeGrafter"/>
</dbReference>
<dbReference type="GO" id="GO:0006449">
    <property type="term" value="P:regulation of translational termination"/>
    <property type="evidence" value="ECO:0007669"/>
    <property type="project" value="TreeGrafter"/>
</dbReference>
<dbReference type="FunFam" id="2.60.120.620:FF:000034">
    <property type="entry name" value="2-oxoglutarate and iron-dependent oxygenase domain-containing 1"/>
    <property type="match status" value="1"/>
</dbReference>
<comment type="cofactor">
    <cofactor evidence="1">
        <name>L-ascorbate</name>
        <dbReference type="ChEBI" id="CHEBI:38290"/>
    </cofactor>
</comment>
<organism evidence="7 8">
    <name type="scientific">Sander lucioperca</name>
    <name type="common">Pike-perch</name>
    <name type="synonym">Perca lucioperca</name>
    <dbReference type="NCBI Taxonomy" id="283035"/>
    <lineage>
        <taxon>Eukaryota</taxon>
        <taxon>Metazoa</taxon>
        <taxon>Chordata</taxon>
        <taxon>Craniata</taxon>
        <taxon>Vertebrata</taxon>
        <taxon>Euteleostomi</taxon>
        <taxon>Actinopterygii</taxon>
        <taxon>Neopterygii</taxon>
        <taxon>Teleostei</taxon>
        <taxon>Neoteleostei</taxon>
        <taxon>Acanthomorphata</taxon>
        <taxon>Eupercaria</taxon>
        <taxon>Perciformes</taxon>
        <taxon>Percoidei</taxon>
        <taxon>Percidae</taxon>
        <taxon>Luciopercinae</taxon>
        <taxon>Sander</taxon>
    </lineage>
</organism>
<dbReference type="SMART" id="SM00702">
    <property type="entry name" value="P4Hc"/>
    <property type="match status" value="1"/>
</dbReference>
<name>A0A8D0AT66_SANLU</name>
<feature type="compositionally biased region" description="Low complexity" evidence="5">
    <location>
        <begin position="319"/>
        <end position="329"/>
    </location>
</feature>
<dbReference type="InterPro" id="IPR006620">
    <property type="entry name" value="Pro_4_hyd_alph"/>
</dbReference>
<dbReference type="Gene3D" id="2.60.120.620">
    <property type="entry name" value="q2cbj1_9rhob like domain"/>
    <property type="match status" value="2"/>
</dbReference>
<dbReference type="Proteomes" id="UP000694568">
    <property type="component" value="Unplaced"/>
</dbReference>
<feature type="region of interest" description="Disordered" evidence="5">
    <location>
        <begin position="300"/>
        <end position="338"/>
    </location>
</feature>
<dbReference type="InterPro" id="IPR051842">
    <property type="entry name" value="uS12_prolyl_hydroxylase"/>
</dbReference>